<dbReference type="SUPFAM" id="SSF51215">
    <property type="entry name" value="Regulatory protein AraC"/>
    <property type="match status" value="1"/>
</dbReference>
<keyword evidence="6" id="KW-1185">Reference proteome</keyword>
<keyword evidence="1" id="KW-0805">Transcription regulation</keyword>
<protein>
    <submittedName>
        <fullName evidence="5">AraC family transcriptional regulator</fullName>
    </submittedName>
</protein>
<dbReference type="PROSITE" id="PS01124">
    <property type="entry name" value="HTH_ARAC_FAMILY_2"/>
    <property type="match status" value="1"/>
</dbReference>
<dbReference type="InterPro" id="IPR037923">
    <property type="entry name" value="HTH-like"/>
</dbReference>
<dbReference type="InterPro" id="IPR003313">
    <property type="entry name" value="AraC-bd"/>
</dbReference>
<feature type="domain" description="HTH araC/xylS-type" evidence="4">
    <location>
        <begin position="245"/>
        <end position="344"/>
    </location>
</feature>
<accession>A0A9X2FHM6</accession>
<dbReference type="RefSeq" id="WP_252854350.1">
    <property type="nucleotide sequence ID" value="NZ_JAMXLR010000072.1"/>
</dbReference>
<dbReference type="SMART" id="SM00342">
    <property type="entry name" value="HTH_ARAC"/>
    <property type="match status" value="1"/>
</dbReference>
<dbReference type="GO" id="GO:0043565">
    <property type="term" value="F:sequence-specific DNA binding"/>
    <property type="evidence" value="ECO:0007669"/>
    <property type="project" value="InterPro"/>
</dbReference>
<dbReference type="AlphaFoldDB" id="A0A9X2FHM6"/>
<gene>
    <name evidence="5" type="ORF">NG895_20250</name>
</gene>
<name>A0A9X2FHM6_9BACT</name>
<evidence type="ECO:0000256" key="1">
    <source>
        <dbReference type="ARBA" id="ARBA00023015"/>
    </source>
</evidence>
<dbReference type="SUPFAM" id="SSF46689">
    <property type="entry name" value="Homeodomain-like"/>
    <property type="match status" value="1"/>
</dbReference>
<dbReference type="PANTHER" id="PTHR43280:SF2">
    <property type="entry name" value="HTH-TYPE TRANSCRIPTIONAL REGULATOR EXSA"/>
    <property type="match status" value="1"/>
</dbReference>
<evidence type="ECO:0000313" key="6">
    <source>
        <dbReference type="Proteomes" id="UP001155241"/>
    </source>
</evidence>
<organism evidence="5 6">
    <name type="scientific">Aeoliella straminimaris</name>
    <dbReference type="NCBI Taxonomy" id="2954799"/>
    <lineage>
        <taxon>Bacteria</taxon>
        <taxon>Pseudomonadati</taxon>
        <taxon>Planctomycetota</taxon>
        <taxon>Planctomycetia</taxon>
        <taxon>Pirellulales</taxon>
        <taxon>Lacipirellulaceae</taxon>
        <taxon>Aeoliella</taxon>
    </lineage>
</organism>
<dbReference type="GO" id="GO:0003700">
    <property type="term" value="F:DNA-binding transcription factor activity"/>
    <property type="evidence" value="ECO:0007669"/>
    <property type="project" value="InterPro"/>
</dbReference>
<dbReference type="PANTHER" id="PTHR43280">
    <property type="entry name" value="ARAC-FAMILY TRANSCRIPTIONAL REGULATOR"/>
    <property type="match status" value="1"/>
</dbReference>
<dbReference type="InterPro" id="IPR018060">
    <property type="entry name" value="HTH_AraC"/>
</dbReference>
<dbReference type="Pfam" id="PF02311">
    <property type="entry name" value="AraC_binding"/>
    <property type="match status" value="1"/>
</dbReference>
<keyword evidence="3" id="KW-0804">Transcription</keyword>
<evidence type="ECO:0000256" key="2">
    <source>
        <dbReference type="ARBA" id="ARBA00023125"/>
    </source>
</evidence>
<evidence type="ECO:0000313" key="5">
    <source>
        <dbReference type="EMBL" id="MCO6046236.1"/>
    </source>
</evidence>
<dbReference type="Proteomes" id="UP001155241">
    <property type="component" value="Unassembled WGS sequence"/>
</dbReference>
<dbReference type="Gene3D" id="1.10.10.60">
    <property type="entry name" value="Homeodomain-like"/>
    <property type="match status" value="1"/>
</dbReference>
<evidence type="ECO:0000256" key="3">
    <source>
        <dbReference type="ARBA" id="ARBA00023163"/>
    </source>
</evidence>
<dbReference type="EMBL" id="JAMXLR010000072">
    <property type="protein sequence ID" value="MCO6046236.1"/>
    <property type="molecule type" value="Genomic_DNA"/>
</dbReference>
<dbReference type="Pfam" id="PF12833">
    <property type="entry name" value="HTH_18"/>
    <property type="match status" value="1"/>
</dbReference>
<sequence>MTVLNLPAAHELLSGDPRSAFALQGLNVTSPTKRDRVSQQGRQFFRYLPETASNSDEAVVTGVGMREVVPGEAYTDSNHPNLYNFKWCTGRVLPEYQIVYITDAHGEFESAATGLVRFHGDALIFLLPGVWHRYRPMRDTGWTERWVSLSGEAVAHSLSQAGVTPHRAIVTPEQVETLRQGFDGVLNLVQQYPSQSGHAVASMVLGALFDAIGQTTNFPLGGQQQVGAIRSASLDEHEIEDEIVQAAIEIIWNDTHTPPLAVANVARKLPVTRRTLDRRFSESLGRSVLDEINACRFARAKRLLLETDLPIKTVSYLSGFPSRERMRIMFIEREGAPPRDFRDRERG</sequence>
<dbReference type="InterPro" id="IPR009057">
    <property type="entry name" value="Homeodomain-like_sf"/>
</dbReference>
<comment type="caution">
    <text evidence="5">The sequence shown here is derived from an EMBL/GenBank/DDBJ whole genome shotgun (WGS) entry which is preliminary data.</text>
</comment>
<proteinExistence type="predicted"/>
<evidence type="ECO:0000259" key="4">
    <source>
        <dbReference type="PROSITE" id="PS01124"/>
    </source>
</evidence>
<reference evidence="5" key="1">
    <citation type="submission" date="2022-06" db="EMBL/GenBank/DDBJ databases">
        <title>Aeoliella straminimaris, a novel planctomycete from sediments.</title>
        <authorList>
            <person name="Vitorino I.R."/>
            <person name="Lage O.M."/>
        </authorList>
    </citation>
    <scope>NUCLEOTIDE SEQUENCE</scope>
    <source>
        <strain evidence="5">ICT_H6.2</strain>
    </source>
</reference>
<keyword evidence="2" id="KW-0238">DNA-binding</keyword>